<dbReference type="WBParaSite" id="SPAL_0001517500.1">
    <property type="protein sequence ID" value="SPAL_0001517500.1"/>
    <property type="gene ID" value="SPAL_0001517500"/>
</dbReference>
<accession>A0A0N5CBB2</accession>
<protein>
    <submittedName>
        <fullName evidence="3">MchC protein</fullName>
    </submittedName>
</protein>
<feature type="compositionally biased region" description="Acidic residues" evidence="1">
    <location>
        <begin position="589"/>
        <end position="606"/>
    </location>
</feature>
<dbReference type="Proteomes" id="UP000046392">
    <property type="component" value="Unplaced"/>
</dbReference>
<name>A0A0N5CBB2_STREA</name>
<feature type="region of interest" description="Disordered" evidence="1">
    <location>
        <begin position="585"/>
        <end position="606"/>
    </location>
</feature>
<proteinExistence type="predicted"/>
<evidence type="ECO:0000256" key="1">
    <source>
        <dbReference type="SAM" id="MobiDB-lite"/>
    </source>
</evidence>
<dbReference type="AlphaFoldDB" id="A0A0N5CBB2"/>
<organism evidence="2 3">
    <name type="scientific">Strongyloides papillosus</name>
    <name type="common">Intestinal threadworm</name>
    <dbReference type="NCBI Taxonomy" id="174720"/>
    <lineage>
        <taxon>Eukaryota</taxon>
        <taxon>Metazoa</taxon>
        <taxon>Ecdysozoa</taxon>
        <taxon>Nematoda</taxon>
        <taxon>Chromadorea</taxon>
        <taxon>Rhabditida</taxon>
        <taxon>Tylenchina</taxon>
        <taxon>Panagrolaimomorpha</taxon>
        <taxon>Strongyloidoidea</taxon>
        <taxon>Strongyloididae</taxon>
        <taxon>Strongyloides</taxon>
    </lineage>
</organism>
<evidence type="ECO:0000313" key="3">
    <source>
        <dbReference type="WBParaSite" id="SPAL_0001517500.1"/>
    </source>
</evidence>
<keyword evidence="2" id="KW-1185">Reference proteome</keyword>
<reference evidence="3" key="1">
    <citation type="submission" date="2017-02" db="UniProtKB">
        <authorList>
            <consortium name="WormBaseParasite"/>
        </authorList>
    </citation>
    <scope>IDENTIFICATION</scope>
</reference>
<evidence type="ECO:0000313" key="2">
    <source>
        <dbReference type="Proteomes" id="UP000046392"/>
    </source>
</evidence>
<sequence length="606" mass="71324">MLGSCKKAVDMIEYLINSRNGENLRYLQENFDLLYDLDIRRREKKKSFTLNVDLIRNSFQQVKKYYLKNFTMSQGLNNDESNFEEMLNKIFFEEGMEAPIKKYTYVTTISNGIFYREYPNYPAMTINLKEDMEGFITKEGFLTPSDNEINVILYGDDIDTTKIGHNNKNGVVTHIGYKIYHKNIVTSQLKYYRTYSVSESKKVKKNYASYLKACVNDFKNTVIQYQNRQLSIKIIAICGDNEFLQLLHGYKLNWRDIGSNNCRCCFVDGRNWKYYRSVESIEGMIRPSDLSNGLPLNNHLISDPFHDLHEGIASYALYSSVCYSKILFSDLTSSYIYQGIMHHATLLNYDKPLKSILNEKIFLVELEEIDITKKGKLPLSGSNTLYILRCFYEFLKAYISYTNIEDNNDRIKANQLIIYLQSVLGLCYLSQDPEIDVGVLKVEWVKHTNIFFKSTYAVFGERYRQFTKMHNTLHIKYMIDYYDLQLFHFSTIRFESANARIKQLLLLSKNRRNISKTIITKSMYDSYLENFKEKEEEAFIADNRNWNYDFQNMDCLDISLNRCDAEESLLENIVYSINQSLESQNTTYDNDDETYQEESFYDSDDD</sequence>